<evidence type="ECO:0000313" key="2">
    <source>
        <dbReference type="EMBL" id="TMQ67103.1"/>
    </source>
</evidence>
<sequence>MSEDRLFCTFRLDSHLFGIEIAEVQEVLRAQEITRVPLAAPAVRGVINLRGRIIPAVDLRRCFEMGAFPPDRTPAHIVIRGAGSAPASLLVDDIGDVVDTTSAAYAVIPPTLRGRARDLLLGVYKLQGEVLLVLAIGTVLRAAFAESPLPLGRS</sequence>
<dbReference type="Pfam" id="PF01584">
    <property type="entry name" value="CheW"/>
    <property type="match status" value="1"/>
</dbReference>
<dbReference type="InterPro" id="IPR036061">
    <property type="entry name" value="CheW-like_dom_sf"/>
</dbReference>
<dbReference type="PANTHER" id="PTHR22617">
    <property type="entry name" value="CHEMOTAXIS SENSOR HISTIDINE KINASE-RELATED"/>
    <property type="match status" value="1"/>
</dbReference>
<evidence type="ECO:0000259" key="1">
    <source>
        <dbReference type="PROSITE" id="PS50851"/>
    </source>
</evidence>
<gene>
    <name evidence="2" type="ORF">E6K79_00825</name>
</gene>
<dbReference type="AlphaFoldDB" id="A0A538TTZ2"/>
<feature type="domain" description="CheW-like" evidence="1">
    <location>
        <begin position="4"/>
        <end position="145"/>
    </location>
</feature>
<accession>A0A538TTZ2</accession>
<dbReference type="InterPro" id="IPR002545">
    <property type="entry name" value="CheW-lke_dom"/>
</dbReference>
<comment type="caution">
    <text evidence="2">The sequence shown here is derived from an EMBL/GenBank/DDBJ whole genome shotgun (WGS) entry which is preliminary data.</text>
</comment>
<name>A0A538TTZ2_UNCEI</name>
<dbReference type="PANTHER" id="PTHR22617:SF23">
    <property type="entry name" value="CHEMOTAXIS PROTEIN CHEW"/>
    <property type="match status" value="1"/>
</dbReference>
<dbReference type="GO" id="GO:0007165">
    <property type="term" value="P:signal transduction"/>
    <property type="evidence" value="ECO:0007669"/>
    <property type="project" value="InterPro"/>
</dbReference>
<dbReference type="EMBL" id="VBOZ01000004">
    <property type="protein sequence ID" value="TMQ67103.1"/>
    <property type="molecule type" value="Genomic_DNA"/>
</dbReference>
<reference evidence="2 3" key="1">
    <citation type="journal article" date="2019" name="Nat. Microbiol.">
        <title>Mediterranean grassland soil C-N compound turnover is dependent on rainfall and depth, and is mediated by genomically divergent microorganisms.</title>
        <authorList>
            <person name="Diamond S."/>
            <person name="Andeer P.F."/>
            <person name="Li Z."/>
            <person name="Crits-Christoph A."/>
            <person name="Burstein D."/>
            <person name="Anantharaman K."/>
            <person name="Lane K.R."/>
            <person name="Thomas B.C."/>
            <person name="Pan C."/>
            <person name="Northen T.R."/>
            <person name="Banfield J.F."/>
        </authorList>
    </citation>
    <scope>NUCLEOTIDE SEQUENCE [LARGE SCALE GENOMIC DNA]</scope>
    <source>
        <strain evidence="2">WS_9</strain>
    </source>
</reference>
<dbReference type="SUPFAM" id="SSF50341">
    <property type="entry name" value="CheW-like"/>
    <property type="match status" value="1"/>
</dbReference>
<dbReference type="Gene3D" id="2.30.30.40">
    <property type="entry name" value="SH3 Domains"/>
    <property type="match status" value="1"/>
</dbReference>
<evidence type="ECO:0000313" key="3">
    <source>
        <dbReference type="Proteomes" id="UP000317691"/>
    </source>
</evidence>
<organism evidence="2 3">
    <name type="scientific">Eiseniibacteriota bacterium</name>
    <dbReference type="NCBI Taxonomy" id="2212470"/>
    <lineage>
        <taxon>Bacteria</taxon>
        <taxon>Candidatus Eiseniibacteriota</taxon>
    </lineage>
</organism>
<dbReference type="PROSITE" id="PS50851">
    <property type="entry name" value="CHEW"/>
    <property type="match status" value="1"/>
</dbReference>
<dbReference type="InterPro" id="IPR039315">
    <property type="entry name" value="CheW"/>
</dbReference>
<protein>
    <submittedName>
        <fullName evidence="2">Purine-binding chemotaxis protein CheW</fullName>
    </submittedName>
</protein>
<dbReference type="Proteomes" id="UP000317691">
    <property type="component" value="Unassembled WGS sequence"/>
</dbReference>
<proteinExistence type="predicted"/>
<dbReference type="Gene3D" id="2.40.50.180">
    <property type="entry name" value="CheA-289, Domain 4"/>
    <property type="match status" value="1"/>
</dbReference>
<dbReference type="GO" id="GO:0006935">
    <property type="term" value="P:chemotaxis"/>
    <property type="evidence" value="ECO:0007669"/>
    <property type="project" value="InterPro"/>
</dbReference>
<dbReference type="GO" id="GO:0005829">
    <property type="term" value="C:cytosol"/>
    <property type="evidence" value="ECO:0007669"/>
    <property type="project" value="TreeGrafter"/>
</dbReference>
<dbReference type="SMART" id="SM00260">
    <property type="entry name" value="CheW"/>
    <property type="match status" value="1"/>
</dbReference>